<name>A0ABR8SJB4_9BACL</name>
<evidence type="ECO:0000313" key="8">
    <source>
        <dbReference type="EMBL" id="MBD7963525.1"/>
    </source>
</evidence>
<keyword evidence="2" id="KW-1003">Cell membrane</keyword>
<protein>
    <submittedName>
        <fullName evidence="8">Diguanylate cyclase</fullName>
    </submittedName>
</protein>
<dbReference type="SUPFAM" id="SSF55073">
    <property type="entry name" value="Nucleotide cyclase"/>
    <property type="match status" value="1"/>
</dbReference>
<dbReference type="Gene3D" id="3.30.70.270">
    <property type="match status" value="1"/>
</dbReference>
<evidence type="ECO:0000256" key="6">
    <source>
        <dbReference type="SAM" id="Phobius"/>
    </source>
</evidence>
<feature type="domain" description="GGDEF" evidence="7">
    <location>
        <begin position="225"/>
        <end position="359"/>
    </location>
</feature>
<dbReference type="InterPro" id="IPR000160">
    <property type="entry name" value="GGDEF_dom"/>
</dbReference>
<evidence type="ECO:0000313" key="9">
    <source>
        <dbReference type="Proteomes" id="UP000603641"/>
    </source>
</evidence>
<sequence>MIIVKQLFANLAILVALLFLYTQIKRDPPLRMNSSIKKKLTTGVAGGLFSNILMQYSIPIGTTLIDLRYIPIILLAYFGGAVPAVVGMALVIAGRFFIGINISSYTSGLLMIAITLFAIIIARTNLSHQIKKWSMLTFANLLTTLLFFYLIEDQQLLFYLIPGYWFVSFLSGYVAFQVLHILFKSQMMFDKYKAESTIDSLTGLNNVRKFDEIFNSCMADLEKKKKLSLLYIDIDFFKKINDTYGHSEGDVVLKDLGLILRSCARPTDIVSRNGGEEFTVLLVDSSLDQAKKIAERIRSTVEEHAFLLNSGTEVNITVSVGLSNFPETTMNGSLMIKDADKALYEAKRTGRNKVCTANQ</sequence>
<dbReference type="RefSeq" id="WP_191752912.1">
    <property type="nucleotide sequence ID" value="NZ_JACSQM010000002.1"/>
</dbReference>
<dbReference type="PROSITE" id="PS50887">
    <property type="entry name" value="GGDEF"/>
    <property type="match status" value="1"/>
</dbReference>
<dbReference type="CDD" id="cd01949">
    <property type="entry name" value="GGDEF"/>
    <property type="match status" value="1"/>
</dbReference>
<dbReference type="Pfam" id="PF07694">
    <property type="entry name" value="5TM-5TMR_LYT"/>
    <property type="match status" value="1"/>
</dbReference>
<accession>A0ABR8SJB4</accession>
<feature type="transmembrane region" description="Helical" evidence="6">
    <location>
        <begin position="7"/>
        <end position="24"/>
    </location>
</feature>
<proteinExistence type="predicted"/>
<dbReference type="SMART" id="SM00267">
    <property type="entry name" value="GGDEF"/>
    <property type="match status" value="1"/>
</dbReference>
<dbReference type="InterPro" id="IPR050469">
    <property type="entry name" value="Diguanylate_Cyclase"/>
</dbReference>
<evidence type="ECO:0000259" key="7">
    <source>
        <dbReference type="PROSITE" id="PS50887"/>
    </source>
</evidence>
<evidence type="ECO:0000256" key="4">
    <source>
        <dbReference type="ARBA" id="ARBA00022989"/>
    </source>
</evidence>
<evidence type="ECO:0000256" key="5">
    <source>
        <dbReference type="ARBA" id="ARBA00023136"/>
    </source>
</evidence>
<keyword evidence="3 6" id="KW-0812">Transmembrane</keyword>
<keyword evidence="9" id="KW-1185">Reference proteome</keyword>
<feature type="transmembrane region" description="Helical" evidence="6">
    <location>
        <begin position="104"/>
        <end position="121"/>
    </location>
</feature>
<feature type="transmembrane region" description="Helical" evidence="6">
    <location>
        <begin position="133"/>
        <end position="151"/>
    </location>
</feature>
<keyword evidence="5 6" id="KW-0472">Membrane</keyword>
<dbReference type="Proteomes" id="UP000603641">
    <property type="component" value="Unassembled WGS sequence"/>
</dbReference>
<feature type="transmembrane region" description="Helical" evidence="6">
    <location>
        <begin position="44"/>
        <end position="65"/>
    </location>
</feature>
<reference evidence="8 9" key="1">
    <citation type="submission" date="2020-08" db="EMBL/GenBank/DDBJ databases">
        <title>A Genomic Blueprint of the Chicken Gut Microbiome.</title>
        <authorList>
            <person name="Gilroy R."/>
            <person name="Ravi A."/>
            <person name="Getino M."/>
            <person name="Pursley I."/>
            <person name="Horton D.L."/>
            <person name="Alikhan N.-F."/>
            <person name="Baker D."/>
            <person name="Gharbi K."/>
            <person name="Hall N."/>
            <person name="Watson M."/>
            <person name="Adriaenssens E.M."/>
            <person name="Foster-Nyarko E."/>
            <person name="Jarju S."/>
            <person name="Secka A."/>
            <person name="Antonio M."/>
            <person name="Oren A."/>
            <person name="Chaudhuri R."/>
            <person name="La Ragione R.M."/>
            <person name="Hildebrand F."/>
            <person name="Pallen M.J."/>
        </authorList>
    </citation>
    <scope>NUCLEOTIDE SEQUENCE [LARGE SCALE GENOMIC DNA]</scope>
    <source>
        <strain evidence="8 9">Sa2CUA10</strain>
    </source>
</reference>
<feature type="transmembrane region" description="Helical" evidence="6">
    <location>
        <begin position="72"/>
        <end position="98"/>
    </location>
</feature>
<keyword evidence="4 6" id="KW-1133">Transmembrane helix</keyword>
<dbReference type="Pfam" id="PF00990">
    <property type="entry name" value="GGDEF"/>
    <property type="match status" value="1"/>
</dbReference>
<gene>
    <name evidence="8" type="ORF">H9648_05605</name>
</gene>
<evidence type="ECO:0000256" key="3">
    <source>
        <dbReference type="ARBA" id="ARBA00022692"/>
    </source>
</evidence>
<comment type="caution">
    <text evidence="8">The sequence shown here is derived from an EMBL/GenBank/DDBJ whole genome shotgun (WGS) entry which is preliminary data.</text>
</comment>
<dbReference type="InterPro" id="IPR029787">
    <property type="entry name" value="Nucleotide_cyclase"/>
</dbReference>
<organism evidence="8 9">
    <name type="scientific">Fictibacillus norfolkensis</name>
    <dbReference type="NCBI Taxonomy" id="2762233"/>
    <lineage>
        <taxon>Bacteria</taxon>
        <taxon>Bacillati</taxon>
        <taxon>Bacillota</taxon>
        <taxon>Bacilli</taxon>
        <taxon>Bacillales</taxon>
        <taxon>Fictibacillaceae</taxon>
        <taxon>Fictibacillus</taxon>
    </lineage>
</organism>
<evidence type="ECO:0000256" key="2">
    <source>
        <dbReference type="ARBA" id="ARBA00022475"/>
    </source>
</evidence>
<dbReference type="InterPro" id="IPR043128">
    <property type="entry name" value="Rev_trsase/Diguanyl_cyclase"/>
</dbReference>
<dbReference type="PANTHER" id="PTHR45138">
    <property type="entry name" value="REGULATORY COMPONENTS OF SENSORY TRANSDUCTION SYSTEM"/>
    <property type="match status" value="1"/>
</dbReference>
<comment type="subcellular location">
    <subcellularLocation>
        <location evidence="1">Cell membrane</location>
        <topology evidence="1">Multi-pass membrane protein</topology>
    </subcellularLocation>
</comment>
<dbReference type="PANTHER" id="PTHR45138:SF9">
    <property type="entry name" value="DIGUANYLATE CYCLASE DGCM-RELATED"/>
    <property type="match status" value="1"/>
</dbReference>
<evidence type="ECO:0000256" key="1">
    <source>
        <dbReference type="ARBA" id="ARBA00004651"/>
    </source>
</evidence>
<dbReference type="InterPro" id="IPR011620">
    <property type="entry name" value="Sig_transdc_His_kinase_LytS_TM"/>
</dbReference>
<dbReference type="EMBL" id="JACSQM010000002">
    <property type="protein sequence ID" value="MBD7963525.1"/>
    <property type="molecule type" value="Genomic_DNA"/>
</dbReference>
<feature type="transmembrane region" description="Helical" evidence="6">
    <location>
        <begin position="163"/>
        <end position="183"/>
    </location>
</feature>
<dbReference type="NCBIfam" id="TIGR00254">
    <property type="entry name" value="GGDEF"/>
    <property type="match status" value="1"/>
</dbReference>